<gene>
    <name evidence="2" type="primary">ligD</name>
    <name evidence="2" type="ORF">IDM40_15085</name>
</gene>
<proteinExistence type="predicted"/>
<dbReference type="Gene3D" id="3.90.920.10">
    <property type="entry name" value="DNA primase, PRIM domain"/>
    <property type="match status" value="1"/>
</dbReference>
<keyword evidence="2" id="KW-0436">Ligase</keyword>
<dbReference type="Pfam" id="PF21686">
    <property type="entry name" value="LigD_Prim-Pol"/>
    <property type="match status" value="1"/>
</dbReference>
<protein>
    <submittedName>
        <fullName evidence="2">Non-homologous end-joining DNA ligase</fullName>
        <ecNumber evidence="2">6.5.1.1</ecNumber>
    </submittedName>
</protein>
<dbReference type="InterPro" id="IPR014145">
    <property type="entry name" value="LigD_pol_dom"/>
</dbReference>
<organism evidence="2 3">
    <name type="scientific">Nocardiopsis coralli</name>
    <dbReference type="NCBI Taxonomy" id="2772213"/>
    <lineage>
        <taxon>Bacteria</taxon>
        <taxon>Bacillati</taxon>
        <taxon>Actinomycetota</taxon>
        <taxon>Actinomycetes</taxon>
        <taxon>Streptosporangiales</taxon>
        <taxon>Nocardiopsidaceae</taxon>
        <taxon>Nocardiopsis</taxon>
    </lineage>
</organism>
<feature type="domain" description="DNA ligase D polymerase" evidence="1">
    <location>
        <begin position="30"/>
        <end position="268"/>
    </location>
</feature>
<dbReference type="CDD" id="cd04861">
    <property type="entry name" value="LigD_Pol_like"/>
    <property type="match status" value="1"/>
</dbReference>
<dbReference type="PANTHER" id="PTHR42705">
    <property type="entry name" value="BIFUNCTIONAL NON-HOMOLOGOUS END JOINING PROTEIN LIGD"/>
    <property type="match status" value="1"/>
</dbReference>
<dbReference type="Proteomes" id="UP000806528">
    <property type="component" value="Unassembled WGS sequence"/>
</dbReference>
<reference evidence="2 3" key="1">
    <citation type="submission" date="2020-09" db="EMBL/GenBank/DDBJ databases">
        <title>Diversity and distribution of actinomycetes associated with coral in the coast of Hainan.</title>
        <authorList>
            <person name="Li F."/>
        </authorList>
    </citation>
    <scope>NUCLEOTIDE SEQUENCE [LARGE SCALE GENOMIC DNA]</scope>
    <source>
        <strain evidence="2 3">HNM0947</strain>
    </source>
</reference>
<accession>A0ABR9P851</accession>
<evidence type="ECO:0000313" key="2">
    <source>
        <dbReference type="EMBL" id="MBE3000023.1"/>
    </source>
</evidence>
<dbReference type="EMBL" id="JADBGI010000012">
    <property type="protein sequence ID" value="MBE3000023.1"/>
    <property type="molecule type" value="Genomic_DNA"/>
</dbReference>
<dbReference type="InterPro" id="IPR052171">
    <property type="entry name" value="NHEJ_LigD"/>
</dbReference>
<evidence type="ECO:0000313" key="3">
    <source>
        <dbReference type="Proteomes" id="UP000806528"/>
    </source>
</evidence>
<dbReference type="PANTHER" id="PTHR42705:SF2">
    <property type="entry name" value="BIFUNCTIONAL NON-HOMOLOGOUS END JOINING PROTEIN LIGD"/>
    <property type="match status" value="1"/>
</dbReference>
<evidence type="ECO:0000259" key="1">
    <source>
        <dbReference type="Pfam" id="PF21686"/>
    </source>
</evidence>
<dbReference type="NCBIfam" id="TIGR02778">
    <property type="entry name" value="ligD_pol"/>
    <property type="match status" value="1"/>
</dbReference>
<dbReference type="EC" id="6.5.1.1" evidence="2"/>
<sequence>MTPVVQVRAGRREVPVKRPDKTMFGEGGATKLDLARYFVSVAPLMVPQIRGRPVALERLPDGIDGERFYVKHPHAPDWVGQVATSGGRMILCQDAAVLVWCADQAALTQHVWLSREPNLGRPDRMILDLDPPGGGDPAAAFDACRTAAHEAREVLEGLGLAAYVMTTGSRGLHVHSPLRPELGDQEVRELAKAIAERIAAGRPDDLTTEFRKDARRGRLFVDYLRNGREQLAVAPYAVRARPGAPVATPVTWAELERLETAADFTIADERTGCPFQGMGRHARSPKKAARALG</sequence>
<comment type="caution">
    <text evidence="2">The sequence shown here is derived from an EMBL/GenBank/DDBJ whole genome shotgun (WGS) entry which is preliminary data.</text>
</comment>
<keyword evidence="3" id="KW-1185">Reference proteome</keyword>
<dbReference type="GO" id="GO:0003910">
    <property type="term" value="F:DNA ligase (ATP) activity"/>
    <property type="evidence" value="ECO:0007669"/>
    <property type="project" value="UniProtKB-EC"/>
</dbReference>
<name>A0ABR9P851_9ACTN</name>
<dbReference type="RefSeq" id="WP_193122642.1">
    <property type="nucleotide sequence ID" value="NZ_JADBGI010000012.1"/>
</dbReference>